<name>A0A0K2V773_LEPSM</name>
<protein>
    <submittedName>
        <fullName evidence="2">Uncharacterized protein</fullName>
    </submittedName>
</protein>
<proteinExistence type="predicted"/>
<dbReference type="AlphaFoldDB" id="A0A0K2V773"/>
<keyword evidence="1" id="KW-1133">Transmembrane helix</keyword>
<dbReference type="EMBL" id="HACA01028968">
    <property type="protein sequence ID" value="CDW46329.1"/>
    <property type="molecule type" value="Transcribed_RNA"/>
</dbReference>
<keyword evidence="1" id="KW-0812">Transmembrane</keyword>
<feature type="transmembrane region" description="Helical" evidence="1">
    <location>
        <begin position="20"/>
        <end position="37"/>
    </location>
</feature>
<organism evidence="2">
    <name type="scientific">Lepeophtheirus salmonis</name>
    <name type="common">Salmon louse</name>
    <name type="synonym">Caligus salmonis</name>
    <dbReference type="NCBI Taxonomy" id="72036"/>
    <lineage>
        <taxon>Eukaryota</taxon>
        <taxon>Metazoa</taxon>
        <taxon>Ecdysozoa</taxon>
        <taxon>Arthropoda</taxon>
        <taxon>Crustacea</taxon>
        <taxon>Multicrustacea</taxon>
        <taxon>Hexanauplia</taxon>
        <taxon>Copepoda</taxon>
        <taxon>Siphonostomatoida</taxon>
        <taxon>Caligidae</taxon>
        <taxon>Lepeophtheirus</taxon>
    </lineage>
</organism>
<evidence type="ECO:0000256" key="1">
    <source>
        <dbReference type="SAM" id="Phobius"/>
    </source>
</evidence>
<reference evidence="2" key="1">
    <citation type="submission" date="2014-05" db="EMBL/GenBank/DDBJ databases">
        <authorList>
            <person name="Chronopoulou M."/>
        </authorList>
    </citation>
    <scope>NUCLEOTIDE SEQUENCE</scope>
    <source>
        <tissue evidence="2">Whole organism</tissue>
    </source>
</reference>
<accession>A0A0K2V773</accession>
<keyword evidence="1" id="KW-0472">Membrane</keyword>
<sequence>MKGFIIFHKTLSMMGRNILIVMKAGTTIVILVVDYLWKVVGVYLVTCYKVTFIYIDTDSHLLTKAS</sequence>
<evidence type="ECO:0000313" key="2">
    <source>
        <dbReference type="EMBL" id="CDW46329.1"/>
    </source>
</evidence>